<dbReference type="WBParaSite" id="MBELARI_LOCUS19452">
    <property type="protein sequence ID" value="MBELARI_LOCUS19452"/>
    <property type="gene ID" value="MBELARI_LOCUS19452"/>
</dbReference>
<organism evidence="3 4">
    <name type="scientific">Mesorhabditis belari</name>
    <dbReference type="NCBI Taxonomy" id="2138241"/>
    <lineage>
        <taxon>Eukaryota</taxon>
        <taxon>Metazoa</taxon>
        <taxon>Ecdysozoa</taxon>
        <taxon>Nematoda</taxon>
        <taxon>Chromadorea</taxon>
        <taxon>Rhabditida</taxon>
        <taxon>Rhabditina</taxon>
        <taxon>Rhabditomorpha</taxon>
        <taxon>Rhabditoidea</taxon>
        <taxon>Rhabditidae</taxon>
        <taxon>Mesorhabditinae</taxon>
        <taxon>Mesorhabditis</taxon>
    </lineage>
</organism>
<sequence>MPQSETNEIAPEEDIRDEIDNEDGDYEEEAENGTMTLEEYYSSIGGDPKKLELARTILVSKLPSEFLEDPYEVFCEAILEMLCTDFKVSRDSIDQVIRVPRLQAAAPDQGNALAALVSFKSKVHKHRMIAQKKVAEEKPSLSVSTIDEIPSEWFDQAGELAVSEVGEGEEEEEHEETNKGSSKDSQKKREKTKEEIEDAKERERKEKEEYIKRYQEDNDDDIPYVTDWDGAPEFQWKICTTKIDHRKIILDNIHFSDLRDPFLYRATVKAESTEIEFPQRYSFDGSKAQKGKITLTFARDVYLMPTAIRSLIYIRSPNQRRIKIYLPQHEVTVKAKDDFEKKLGRVIEQTEMMKQLVVKVLPAECIPTIEKGIEWFPGHNISSVEHKVDGRGQPVALITFSSPADAINAHSETPFVTIDKHKCQVFLMSMEVNKYYLSVFDKAAEKEAFRAKMDRKHEEERKDKDRLKIRASTYKRKVEPTEYTEKRGRWEVPRNRGVARGFRAGFRGTRGFRGGPRLAPSSRTIGRLPISRYDSSSTFVRRENYRGSDRYRDSSRDSFPMSGRSSFGHQGHDSGSSYATVSQSAFDYSSRPSSYFSGEKRRTYY</sequence>
<evidence type="ECO:0000313" key="3">
    <source>
        <dbReference type="Proteomes" id="UP000887575"/>
    </source>
</evidence>
<feature type="coiled-coil region" evidence="1">
    <location>
        <begin position="450"/>
        <end position="477"/>
    </location>
</feature>
<proteinExistence type="predicted"/>
<feature type="compositionally biased region" description="Acidic residues" evidence="2">
    <location>
        <begin position="10"/>
        <end position="31"/>
    </location>
</feature>
<feature type="region of interest" description="Disordered" evidence="2">
    <location>
        <begin position="544"/>
        <end position="605"/>
    </location>
</feature>
<evidence type="ECO:0000313" key="4">
    <source>
        <dbReference type="WBParaSite" id="MBELARI_LOCUS19452"/>
    </source>
</evidence>
<feature type="region of interest" description="Disordered" evidence="2">
    <location>
        <begin position="1"/>
        <end position="33"/>
    </location>
</feature>
<evidence type="ECO:0000256" key="2">
    <source>
        <dbReference type="SAM" id="MobiDB-lite"/>
    </source>
</evidence>
<protein>
    <submittedName>
        <fullName evidence="4">Uncharacterized protein</fullName>
    </submittedName>
</protein>
<feature type="region of interest" description="Disordered" evidence="2">
    <location>
        <begin position="163"/>
        <end position="206"/>
    </location>
</feature>
<dbReference type="AlphaFoldDB" id="A0AAF3EZ14"/>
<accession>A0AAF3EZ14</accession>
<keyword evidence="3" id="KW-1185">Reference proteome</keyword>
<name>A0AAF3EZ14_9BILA</name>
<feature type="region of interest" description="Disordered" evidence="2">
    <location>
        <begin position="507"/>
        <end position="526"/>
    </location>
</feature>
<feature type="compositionally biased region" description="Basic and acidic residues" evidence="2">
    <location>
        <begin position="544"/>
        <end position="556"/>
    </location>
</feature>
<feature type="compositionally biased region" description="Acidic residues" evidence="2">
    <location>
        <begin position="166"/>
        <end position="175"/>
    </location>
</feature>
<dbReference type="Proteomes" id="UP000887575">
    <property type="component" value="Unassembled WGS sequence"/>
</dbReference>
<feature type="compositionally biased region" description="Basic and acidic residues" evidence="2">
    <location>
        <begin position="176"/>
        <end position="206"/>
    </location>
</feature>
<reference evidence="4" key="1">
    <citation type="submission" date="2024-02" db="UniProtKB">
        <authorList>
            <consortium name="WormBaseParasite"/>
        </authorList>
    </citation>
    <scope>IDENTIFICATION</scope>
</reference>
<feature type="compositionally biased region" description="Polar residues" evidence="2">
    <location>
        <begin position="563"/>
        <end position="596"/>
    </location>
</feature>
<evidence type="ECO:0000256" key="1">
    <source>
        <dbReference type="SAM" id="Coils"/>
    </source>
</evidence>
<keyword evidence="1" id="KW-0175">Coiled coil</keyword>